<keyword evidence="6" id="KW-1185">Reference proteome</keyword>
<organism evidence="5 6">
    <name type="scientific">Runella slithyformis (strain ATCC 29530 / DSM 19594 / LMG 11500 / NCIMB 11436 / LSU 4)</name>
    <dbReference type="NCBI Taxonomy" id="761193"/>
    <lineage>
        <taxon>Bacteria</taxon>
        <taxon>Pseudomonadati</taxon>
        <taxon>Bacteroidota</taxon>
        <taxon>Cytophagia</taxon>
        <taxon>Cytophagales</taxon>
        <taxon>Spirosomataceae</taxon>
        <taxon>Runella</taxon>
    </lineage>
</organism>
<dbReference type="GO" id="GO:0000156">
    <property type="term" value="F:phosphorelay response regulator activity"/>
    <property type="evidence" value="ECO:0007669"/>
    <property type="project" value="TreeGrafter"/>
</dbReference>
<evidence type="ECO:0000256" key="2">
    <source>
        <dbReference type="PROSITE-ProRule" id="PRU00169"/>
    </source>
</evidence>
<dbReference type="PANTHER" id="PTHR48111:SF69">
    <property type="entry name" value="RESPONSE REGULATOR RECEIVER"/>
    <property type="match status" value="1"/>
</dbReference>
<dbReference type="EMBL" id="CP002859">
    <property type="protein sequence ID" value="AEI49602.1"/>
    <property type="molecule type" value="Genomic_DNA"/>
</dbReference>
<dbReference type="Proteomes" id="UP000000493">
    <property type="component" value="Chromosome"/>
</dbReference>
<dbReference type="Gene3D" id="2.40.50.1020">
    <property type="entry name" value="LytTr DNA-binding domain"/>
    <property type="match status" value="1"/>
</dbReference>
<dbReference type="GO" id="GO:0006355">
    <property type="term" value="P:regulation of DNA-templated transcription"/>
    <property type="evidence" value="ECO:0007669"/>
    <property type="project" value="TreeGrafter"/>
</dbReference>
<keyword evidence="1" id="KW-0238">DNA-binding</keyword>
<evidence type="ECO:0000256" key="1">
    <source>
        <dbReference type="ARBA" id="ARBA00023125"/>
    </source>
</evidence>
<feature type="modified residue" description="4-aspartylphosphate" evidence="2">
    <location>
        <position position="55"/>
    </location>
</feature>
<evidence type="ECO:0000259" key="4">
    <source>
        <dbReference type="PROSITE" id="PS50930"/>
    </source>
</evidence>
<evidence type="ECO:0000313" key="5">
    <source>
        <dbReference type="EMBL" id="AEI49602.1"/>
    </source>
</evidence>
<dbReference type="PROSITE" id="PS50110">
    <property type="entry name" value="RESPONSE_REGULATORY"/>
    <property type="match status" value="1"/>
</dbReference>
<dbReference type="CDD" id="cd17534">
    <property type="entry name" value="REC_DC-like"/>
    <property type="match status" value="1"/>
</dbReference>
<dbReference type="Gene3D" id="3.40.50.2300">
    <property type="match status" value="1"/>
</dbReference>
<dbReference type="GO" id="GO:0000976">
    <property type="term" value="F:transcription cis-regulatory region binding"/>
    <property type="evidence" value="ECO:0007669"/>
    <property type="project" value="TreeGrafter"/>
</dbReference>
<dbReference type="SMART" id="SM00448">
    <property type="entry name" value="REC"/>
    <property type="match status" value="1"/>
</dbReference>
<accession>A0A7U3ZLV3</accession>
<dbReference type="SUPFAM" id="SSF52172">
    <property type="entry name" value="CheY-like"/>
    <property type="match status" value="1"/>
</dbReference>
<evidence type="ECO:0000313" key="6">
    <source>
        <dbReference type="Proteomes" id="UP000000493"/>
    </source>
</evidence>
<dbReference type="KEGG" id="rsi:Runsl_3225"/>
<dbReference type="InterPro" id="IPR007492">
    <property type="entry name" value="LytTR_DNA-bd_dom"/>
</dbReference>
<sequence length="264" mass="29910">MKPLKILIIEDELVTAYDLRESLEQAGNEVTGIARNLSGALQLVRTNPPDLVLIDIHLDHSAEDGIGIAQQLLERHNMPIIYLTSHSEQHTIRRAQQTRPAAYLLKPFRHHELAIQIELAYLNYQATQDTAPDPYISESLYLPIKEGKGHMRVVKNEVLYIKASRAYMEVYLVTTSEMKLFTMPLGHVAQFFTSKNFYRVSQSILVNLNHVAQLEKGFFYVSGRKEGVAFAESQYQAFKKQLAIIQTPKNNNGTNGNDAFAPKI</sequence>
<dbReference type="Pfam" id="PF04397">
    <property type="entry name" value="LytTR"/>
    <property type="match status" value="1"/>
</dbReference>
<gene>
    <name evidence="5" type="ordered locus">Runsl_3225</name>
</gene>
<name>A0A7U3ZLV3_RUNSL</name>
<dbReference type="PROSITE" id="PS50930">
    <property type="entry name" value="HTH_LYTTR"/>
    <property type="match status" value="1"/>
</dbReference>
<feature type="domain" description="Response regulatory" evidence="3">
    <location>
        <begin position="5"/>
        <end position="121"/>
    </location>
</feature>
<dbReference type="Pfam" id="PF00072">
    <property type="entry name" value="Response_reg"/>
    <property type="match status" value="1"/>
</dbReference>
<dbReference type="InterPro" id="IPR039420">
    <property type="entry name" value="WalR-like"/>
</dbReference>
<dbReference type="SMART" id="SM00850">
    <property type="entry name" value="LytTR"/>
    <property type="match status" value="1"/>
</dbReference>
<reference evidence="5 6" key="2">
    <citation type="journal article" date="2012" name="Stand. Genomic Sci.">
        <title>Complete genome sequence of the aquatic bacterium Runella slithyformis type strain (LSU 4(T)).</title>
        <authorList>
            <person name="Copeland A."/>
            <person name="Zhang X."/>
            <person name="Misra M."/>
            <person name="Lapidus A."/>
            <person name="Nolan M."/>
            <person name="Lucas S."/>
            <person name="Deshpande S."/>
            <person name="Cheng J.F."/>
            <person name="Tapia R."/>
            <person name="Goodwin L.A."/>
            <person name="Pitluck S."/>
            <person name="Liolios K."/>
            <person name="Pagani I."/>
            <person name="Ivanova N."/>
            <person name="Mikhailova N."/>
            <person name="Pati A."/>
            <person name="Chen A."/>
            <person name="Palaniappan K."/>
            <person name="Land M."/>
            <person name="Hauser L."/>
            <person name="Pan C."/>
            <person name="Jeffries C.D."/>
            <person name="Detter J.C."/>
            <person name="Brambilla E.M."/>
            <person name="Rohde M."/>
            <person name="Djao O.D."/>
            <person name="Goker M."/>
            <person name="Sikorski J."/>
            <person name="Tindall B.J."/>
            <person name="Woyke T."/>
            <person name="Bristow J."/>
            <person name="Eisen J.A."/>
            <person name="Markowitz V."/>
            <person name="Hugenholtz P."/>
            <person name="Kyrpides N.C."/>
            <person name="Klenk H.P."/>
            <person name="Mavromatis K."/>
        </authorList>
    </citation>
    <scope>NUCLEOTIDE SEQUENCE [LARGE SCALE GENOMIC DNA]</scope>
    <source>
        <strain evidence="6">ATCC 29530 / DSM 19594 / LMG 11500 / NCIMB 11436 / LSU 4</strain>
    </source>
</reference>
<dbReference type="PANTHER" id="PTHR48111">
    <property type="entry name" value="REGULATOR OF RPOS"/>
    <property type="match status" value="1"/>
</dbReference>
<dbReference type="GO" id="GO:0005829">
    <property type="term" value="C:cytosol"/>
    <property type="evidence" value="ECO:0007669"/>
    <property type="project" value="TreeGrafter"/>
</dbReference>
<reference evidence="6" key="1">
    <citation type="submission" date="2011-06" db="EMBL/GenBank/DDBJ databases">
        <title>The complete genome of chromosome of Runella slithyformis DSM 19594.</title>
        <authorList>
            <consortium name="US DOE Joint Genome Institute (JGI-PGF)"/>
            <person name="Lucas S."/>
            <person name="Han J."/>
            <person name="Lapidus A."/>
            <person name="Bruce D."/>
            <person name="Goodwin L."/>
            <person name="Pitluck S."/>
            <person name="Peters L."/>
            <person name="Kyrpides N."/>
            <person name="Mavromatis K."/>
            <person name="Ivanova N."/>
            <person name="Ovchinnikova G."/>
            <person name="Zhang X."/>
            <person name="Misra M."/>
            <person name="Detter J.C."/>
            <person name="Tapia R."/>
            <person name="Han C."/>
            <person name="Land M."/>
            <person name="Hauser L."/>
            <person name="Markowitz V."/>
            <person name="Cheng J.-F."/>
            <person name="Hugenholtz P."/>
            <person name="Woyke T."/>
            <person name="Wu D."/>
            <person name="Tindall B."/>
            <person name="Faehrich R."/>
            <person name="Brambilla E."/>
            <person name="Klenk H.-P."/>
            <person name="Eisen J.A."/>
        </authorList>
    </citation>
    <scope>NUCLEOTIDE SEQUENCE [LARGE SCALE GENOMIC DNA]</scope>
    <source>
        <strain evidence="6">ATCC 29530 / DSM 19594 / LMG 11500 / NCIMB 11436 / LSU 4</strain>
    </source>
</reference>
<keyword evidence="2" id="KW-0597">Phosphoprotein</keyword>
<dbReference type="AlphaFoldDB" id="A0A7U3ZLV3"/>
<dbReference type="InterPro" id="IPR001789">
    <property type="entry name" value="Sig_transdc_resp-reg_receiver"/>
</dbReference>
<dbReference type="RefSeq" id="WP_013928909.1">
    <property type="nucleotide sequence ID" value="NC_015703.1"/>
</dbReference>
<dbReference type="GO" id="GO:0032993">
    <property type="term" value="C:protein-DNA complex"/>
    <property type="evidence" value="ECO:0007669"/>
    <property type="project" value="TreeGrafter"/>
</dbReference>
<proteinExistence type="predicted"/>
<feature type="domain" description="HTH LytTR-type" evidence="4">
    <location>
        <begin position="142"/>
        <end position="244"/>
    </location>
</feature>
<protein>
    <submittedName>
        <fullName evidence="5">Two component transcriptional regulator, LytTR family</fullName>
    </submittedName>
</protein>
<dbReference type="InterPro" id="IPR011006">
    <property type="entry name" value="CheY-like_superfamily"/>
</dbReference>
<evidence type="ECO:0000259" key="3">
    <source>
        <dbReference type="PROSITE" id="PS50110"/>
    </source>
</evidence>